<dbReference type="InterPro" id="IPR000792">
    <property type="entry name" value="Tscrpt_reg_LuxR_C"/>
</dbReference>
<dbReference type="GO" id="GO:0006355">
    <property type="term" value="P:regulation of DNA-templated transcription"/>
    <property type="evidence" value="ECO:0007669"/>
    <property type="project" value="InterPro"/>
</dbReference>
<evidence type="ECO:0000313" key="4">
    <source>
        <dbReference type="Proteomes" id="UP000578352"/>
    </source>
</evidence>
<dbReference type="PROSITE" id="PS50043">
    <property type="entry name" value="HTH_LUXR_2"/>
    <property type="match status" value="1"/>
</dbReference>
<gene>
    <name evidence="3" type="ORF">HNR13_002712</name>
</gene>
<evidence type="ECO:0000259" key="2">
    <source>
        <dbReference type="PROSITE" id="PS50043"/>
    </source>
</evidence>
<dbReference type="Proteomes" id="UP000578352">
    <property type="component" value="Unassembled WGS sequence"/>
</dbReference>
<reference evidence="3 4" key="1">
    <citation type="submission" date="2020-07" db="EMBL/GenBank/DDBJ databases">
        <title>Sequencing the genomes of 1000 actinobacteria strains.</title>
        <authorList>
            <person name="Klenk H.-P."/>
        </authorList>
    </citation>
    <scope>NUCLEOTIDE SEQUENCE [LARGE SCALE GENOMIC DNA]</scope>
    <source>
        <strain evidence="3 4">DSM 15165</strain>
    </source>
</reference>
<dbReference type="SMART" id="SM00421">
    <property type="entry name" value="HTH_LUXR"/>
    <property type="match status" value="1"/>
</dbReference>
<sequence>MQRLLESQTQEEVVAAVLVGAGALAHADGVRVAELTVEGGVRYRVVGLRGSGVDIAARMVVDPLGHPLIRHYLQTRTTELVSVDDILPGRRWIEHPLYREVYQPEGLRSQISGELVHSNGAVTTLSLARGGSDFDTRERESLARYRRILRTVWGRVRQWEQTNAVLTALDHVAEDDGALVMVLPAHGGEVLYSTRSFAAALEARPLLSDELHDLIRESPLHRAPIPLDADHAIDVSWASDGDLIVVRGIRRDRLGLSTREIQALQALSSGMTARAAASVLGVATSTLNKHLEHAYAKLGAHDRVTAVTIAREHGVIR</sequence>
<dbReference type="PANTHER" id="PTHR43214">
    <property type="entry name" value="TWO-COMPONENT RESPONSE REGULATOR"/>
    <property type="match status" value="1"/>
</dbReference>
<evidence type="ECO:0000256" key="1">
    <source>
        <dbReference type="ARBA" id="ARBA00023125"/>
    </source>
</evidence>
<proteinExistence type="predicted"/>
<evidence type="ECO:0000313" key="3">
    <source>
        <dbReference type="EMBL" id="NYJ24425.1"/>
    </source>
</evidence>
<protein>
    <submittedName>
        <fullName evidence="3">DNA-binding CsgD family transcriptional regulator</fullName>
    </submittedName>
</protein>
<dbReference type="GO" id="GO:0003677">
    <property type="term" value="F:DNA binding"/>
    <property type="evidence" value="ECO:0007669"/>
    <property type="project" value="UniProtKB-KW"/>
</dbReference>
<dbReference type="EMBL" id="JACCFL010000001">
    <property type="protein sequence ID" value="NYJ24425.1"/>
    <property type="molecule type" value="Genomic_DNA"/>
</dbReference>
<accession>A0A853D0Z5</accession>
<dbReference type="AlphaFoldDB" id="A0A853D0Z5"/>
<name>A0A853D0Z5_9MICO</name>
<dbReference type="RefSeq" id="WP_179606541.1">
    <property type="nucleotide sequence ID" value="NZ_BAABEH010000001.1"/>
</dbReference>
<dbReference type="SUPFAM" id="SSF46894">
    <property type="entry name" value="C-terminal effector domain of the bipartite response regulators"/>
    <property type="match status" value="1"/>
</dbReference>
<dbReference type="InterPro" id="IPR039420">
    <property type="entry name" value="WalR-like"/>
</dbReference>
<dbReference type="PRINTS" id="PR00038">
    <property type="entry name" value="HTHLUXR"/>
</dbReference>
<dbReference type="Pfam" id="PF00196">
    <property type="entry name" value="GerE"/>
    <property type="match status" value="1"/>
</dbReference>
<comment type="caution">
    <text evidence="3">The sequence shown here is derived from an EMBL/GenBank/DDBJ whole genome shotgun (WGS) entry which is preliminary data.</text>
</comment>
<organism evidence="3 4">
    <name type="scientific">Leifsonia shinshuensis</name>
    <dbReference type="NCBI Taxonomy" id="150026"/>
    <lineage>
        <taxon>Bacteria</taxon>
        <taxon>Bacillati</taxon>
        <taxon>Actinomycetota</taxon>
        <taxon>Actinomycetes</taxon>
        <taxon>Micrococcales</taxon>
        <taxon>Microbacteriaceae</taxon>
        <taxon>Leifsonia</taxon>
    </lineage>
</organism>
<dbReference type="CDD" id="cd06170">
    <property type="entry name" value="LuxR_C_like"/>
    <property type="match status" value="1"/>
</dbReference>
<dbReference type="Gene3D" id="1.10.10.10">
    <property type="entry name" value="Winged helix-like DNA-binding domain superfamily/Winged helix DNA-binding domain"/>
    <property type="match status" value="1"/>
</dbReference>
<keyword evidence="1 3" id="KW-0238">DNA-binding</keyword>
<feature type="domain" description="HTH luxR-type" evidence="2">
    <location>
        <begin position="249"/>
        <end position="314"/>
    </location>
</feature>
<dbReference type="InterPro" id="IPR036388">
    <property type="entry name" value="WH-like_DNA-bd_sf"/>
</dbReference>
<dbReference type="InterPro" id="IPR016032">
    <property type="entry name" value="Sig_transdc_resp-reg_C-effctor"/>
</dbReference>